<keyword evidence="3" id="KW-1185">Reference proteome</keyword>
<protein>
    <submittedName>
        <fullName evidence="2">Uncharacterized protein</fullName>
    </submittedName>
</protein>
<proteinExistence type="predicted"/>
<evidence type="ECO:0000256" key="1">
    <source>
        <dbReference type="SAM" id="MobiDB-lite"/>
    </source>
</evidence>
<dbReference type="EMBL" id="CAUJNA010000180">
    <property type="protein sequence ID" value="CAJ1373231.1"/>
    <property type="molecule type" value="Genomic_DNA"/>
</dbReference>
<gene>
    <name evidence="2" type="ORF">EVOR1521_LOCUS3114</name>
</gene>
<comment type="caution">
    <text evidence="2">The sequence shown here is derived from an EMBL/GenBank/DDBJ whole genome shotgun (WGS) entry which is preliminary data.</text>
</comment>
<dbReference type="Proteomes" id="UP001178507">
    <property type="component" value="Unassembled WGS sequence"/>
</dbReference>
<reference evidence="2" key="1">
    <citation type="submission" date="2023-08" db="EMBL/GenBank/DDBJ databases">
        <authorList>
            <person name="Chen Y."/>
            <person name="Shah S."/>
            <person name="Dougan E. K."/>
            <person name="Thang M."/>
            <person name="Chan C."/>
        </authorList>
    </citation>
    <scope>NUCLEOTIDE SEQUENCE</scope>
</reference>
<organism evidence="2 3">
    <name type="scientific">Effrenium voratum</name>
    <dbReference type="NCBI Taxonomy" id="2562239"/>
    <lineage>
        <taxon>Eukaryota</taxon>
        <taxon>Sar</taxon>
        <taxon>Alveolata</taxon>
        <taxon>Dinophyceae</taxon>
        <taxon>Suessiales</taxon>
        <taxon>Symbiodiniaceae</taxon>
        <taxon>Effrenium</taxon>
    </lineage>
</organism>
<sequence>MCDKWPLLKFPDFGMSKGSKGIGNLNNYIQAAVGKIAREGGHSFNKGGKNYTGNQSRQKAEELGLNLSDATYETIAHMPLRKATRLIEEAAQRQSEGEDPNQYIEREALVDDEPEAKRRRV</sequence>
<evidence type="ECO:0000313" key="2">
    <source>
        <dbReference type="EMBL" id="CAJ1373231.1"/>
    </source>
</evidence>
<accession>A0AA36MIT6</accession>
<dbReference type="AlphaFoldDB" id="A0AA36MIT6"/>
<feature type="region of interest" description="Disordered" evidence="1">
    <location>
        <begin position="89"/>
        <end position="121"/>
    </location>
</feature>
<name>A0AA36MIT6_9DINO</name>
<evidence type="ECO:0000313" key="3">
    <source>
        <dbReference type="Proteomes" id="UP001178507"/>
    </source>
</evidence>